<evidence type="ECO:0000313" key="2">
    <source>
        <dbReference type="EnsemblPlants" id="EMT02538"/>
    </source>
</evidence>
<proteinExistence type="predicted"/>
<dbReference type="AlphaFoldDB" id="N1QQ64"/>
<dbReference type="PANTHER" id="PTHR33165">
    <property type="entry name" value="F-BOX DOMAIN CONTAINING PROTEIN-LIKE-RELATED"/>
    <property type="match status" value="1"/>
</dbReference>
<protein>
    <recommendedName>
        <fullName evidence="1">KIB1-4 beta-propeller domain-containing protein</fullName>
    </recommendedName>
</protein>
<accession>N1QQ64</accession>
<dbReference type="PANTHER" id="PTHR33165:SF93">
    <property type="entry name" value="GENOME ASSEMBLY, CHROMOSOME: II"/>
    <property type="match status" value="1"/>
</dbReference>
<name>N1QQ64_AEGTA</name>
<dbReference type="ExpressionAtlas" id="N1QQ64">
    <property type="expression patterns" value="baseline"/>
</dbReference>
<dbReference type="Pfam" id="PF03478">
    <property type="entry name" value="Beta-prop_KIB1-4"/>
    <property type="match status" value="1"/>
</dbReference>
<sequence>MAAKDWSTLPPDLVRLVADSLLATNDLDCYMCLRAVCPGWRAATDDPRSDASDPRFRPRCWIVLDEVFQSQGEEMLLLNTHTGRFLHRELPLLSDHYVVTTTRNGYLVLADKSPPHSASVLNPLTGVVIRFMVSVPTEAGSLAVLSLPSSALGLTLFSDSSHKIYLAHPDSKSFVVKEVQQAPYGFFRKAVVGGVYADIVGHTVIVDLCLSLMSLDAADLAKLFAGGLRDATDLLCFPVCLAGHMLLVLYEKGSIFVLKKDVKIGKFVALDNIGRYAIFIGPQRCLTVDADKFPGIEANCAYFTEQLGSSVHICKCNIKDRKVERISEAADFVKQDKKFVLTADRPSTIIHLLSGYTINIPDSQLALQQVP</sequence>
<evidence type="ECO:0000259" key="1">
    <source>
        <dbReference type="Pfam" id="PF03478"/>
    </source>
</evidence>
<reference evidence="2" key="1">
    <citation type="submission" date="2015-06" db="UniProtKB">
        <authorList>
            <consortium name="EnsemblPlants"/>
        </authorList>
    </citation>
    <scope>IDENTIFICATION</scope>
</reference>
<dbReference type="EnsemblPlants" id="EMT02538">
    <property type="protein sequence ID" value="EMT02538"/>
    <property type="gene ID" value="F775_15814"/>
</dbReference>
<feature type="domain" description="KIB1-4 beta-propeller" evidence="1">
    <location>
        <begin position="83"/>
        <end position="309"/>
    </location>
</feature>
<organism evidence="2">
    <name type="scientific">Aegilops tauschii</name>
    <name type="common">Tausch's goatgrass</name>
    <name type="synonym">Aegilops squarrosa</name>
    <dbReference type="NCBI Taxonomy" id="37682"/>
    <lineage>
        <taxon>Eukaryota</taxon>
        <taxon>Viridiplantae</taxon>
        <taxon>Streptophyta</taxon>
        <taxon>Embryophyta</taxon>
        <taxon>Tracheophyta</taxon>
        <taxon>Spermatophyta</taxon>
        <taxon>Magnoliopsida</taxon>
        <taxon>Liliopsida</taxon>
        <taxon>Poales</taxon>
        <taxon>Poaceae</taxon>
        <taxon>BOP clade</taxon>
        <taxon>Pooideae</taxon>
        <taxon>Triticodae</taxon>
        <taxon>Triticeae</taxon>
        <taxon>Triticinae</taxon>
        <taxon>Aegilops</taxon>
    </lineage>
</organism>
<dbReference type="InterPro" id="IPR005174">
    <property type="entry name" value="KIB1-4_b-propeller"/>
</dbReference>